<evidence type="ECO:0008006" key="4">
    <source>
        <dbReference type="Google" id="ProtNLM"/>
    </source>
</evidence>
<dbReference type="PANTHER" id="PTHR22714">
    <property type="entry name" value="PROTEIN CBG02446-RELATED"/>
    <property type="match status" value="1"/>
</dbReference>
<accession>A0ABD2J078</accession>
<comment type="caution">
    <text evidence="2">The sequence shown here is derived from an EMBL/GenBank/DDBJ whole genome shotgun (WGS) entry which is preliminary data.</text>
</comment>
<evidence type="ECO:0000256" key="1">
    <source>
        <dbReference type="SAM" id="Phobius"/>
    </source>
</evidence>
<feature type="transmembrane region" description="Helical" evidence="1">
    <location>
        <begin position="240"/>
        <end position="264"/>
    </location>
</feature>
<keyword evidence="1" id="KW-0472">Membrane</keyword>
<dbReference type="PANTHER" id="PTHR22714:SF7">
    <property type="entry name" value="SOLUTE-BINDING PROTEIN FAMILY 3_N-TERMINAL DOMAIN-CONTAINING PROTEIN"/>
    <property type="match status" value="1"/>
</dbReference>
<dbReference type="Proteomes" id="UP001620645">
    <property type="component" value="Unassembled WGS sequence"/>
</dbReference>
<dbReference type="SUPFAM" id="SSF53850">
    <property type="entry name" value="Periplasmic binding protein-like II"/>
    <property type="match status" value="1"/>
</dbReference>
<feature type="transmembrane region" description="Helical" evidence="1">
    <location>
        <begin position="460"/>
        <end position="483"/>
    </location>
</feature>
<dbReference type="InterPro" id="IPR040128">
    <property type="entry name" value="T25E4.2-like"/>
</dbReference>
<feature type="transmembrane region" description="Helical" evidence="1">
    <location>
        <begin position="176"/>
        <end position="197"/>
    </location>
</feature>
<gene>
    <name evidence="2" type="ORF">niasHS_014790</name>
</gene>
<dbReference type="Gene3D" id="3.40.190.10">
    <property type="entry name" value="Periplasmic binding protein-like II"/>
    <property type="match status" value="1"/>
</dbReference>
<keyword evidence="1" id="KW-0812">Transmembrane</keyword>
<organism evidence="2 3">
    <name type="scientific">Heterodera schachtii</name>
    <name type="common">Sugarbeet cyst nematode worm</name>
    <name type="synonym">Tylenchus schachtii</name>
    <dbReference type="NCBI Taxonomy" id="97005"/>
    <lineage>
        <taxon>Eukaryota</taxon>
        <taxon>Metazoa</taxon>
        <taxon>Ecdysozoa</taxon>
        <taxon>Nematoda</taxon>
        <taxon>Chromadorea</taxon>
        <taxon>Rhabditida</taxon>
        <taxon>Tylenchina</taxon>
        <taxon>Tylenchomorpha</taxon>
        <taxon>Tylenchoidea</taxon>
        <taxon>Heteroderidae</taxon>
        <taxon>Heteroderinae</taxon>
        <taxon>Heterodera</taxon>
    </lineage>
</organism>
<protein>
    <recommendedName>
        <fullName evidence="4">Ionotropic receptor</fullName>
    </recommendedName>
</protein>
<dbReference type="AlphaFoldDB" id="A0ABD2J078"/>
<evidence type="ECO:0000313" key="3">
    <source>
        <dbReference type="Proteomes" id="UP001620645"/>
    </source>
</evidence>
<dbReference type="EMBL" id="JBICCN010000309">
    <property type="protein sequence ID" value="KAL3079008.1"/>
    <property type="molecule type" value="Genomic_DNA"/>
</dbReference>
<name>A0ABD2J078_HETSC</name>
<keyword evidence="3" id="KW-1185">Reference proteome</keyword>
<proteinExistence type="predicted"/>
<keyword evidence="1" id="KW-1133">Transmembrane helix</keyword>
<reference evidence="2 3" key="1">
    <citation type="submission" date="2024-10" db="EMBL/GenBank/DDBJ databases">
        <authorList>
            <person name="Kim D."/>
        </authorList>
    </citation>
    <scope>NUCLEOTIDE SEQUENCE [LARGE SCALE GENOMIC DNA]</scope>
    <source>
        <strain evidence="2">Taebaek</strain>
    </source>
</reference>
<sequence>MEFNYNRNKCCHFFEGFSDFAHIRRRRMSPNQKGAVKGVIRVVFAKNPPDAFTTCKSFPVLTPNMDCPFPGWLIEVAKMLADYLSLQVDPIIIQSEIGNVNWGHNENGNWTGILGILQQGMADTICTLYPFSQQKALFFNFSHPVTGVRDMYIAKPKRKSFSLVLWNAFLPYEPKLWLLLLISLTLQCGLASLVCNIEFRLNFRSSYSPLEKLWHYLRLQIHQVTEFQTPFHLQSGNLAFLFYALIQATLFTQLYTAVLLSALIRGQNPNPWDSYKEMIHLVRDGTYSFVMDKHHLNKDNSFYETLSYYNNLSQLRNLADAIKHNPIIVVQNVSQSLDFVEKGGFILPTKQHSLAYQLSKERCDFFYFEDDNSQSSTFFLFSRHSKFLREWNRAIQNNQAFIRRTYEKYFFNSFNTGNVPQCKRTMAEIGNKQYEQMEWFSGNSDAAKDASLSLDIVSTFGIFLIVLIGFSIALLAFVCELLVDAKARRFHRKWHIRRALVFTATNPTHLMAIARQMNEKRKRMGHVDSQTSTETPPAFLREAFGNESEANGTDFFGTEPMEIPRHKSADGFDPMVDDVFALLSAGEEGEEGGNGTNVGITVEEEEEEEQQLLLRCADHLSPFVPLLLVPPHYHRWDFSCHFQGNQSEKPADLSPNNANENADLFLKMSKPCRSSQSFRDAITSEPNCHLFVGFVDHFHSFPTNTLITKLSGKTMNGKEAVVRLVCGEEMKQFNESNVKENELKKTSGDEETFLKTLVVVEKTWLPGCLAVFFDSRTLDLQLDEIAKLLWKDGQPKLGTSNGKNKWAASKFVCGENERKTFYEELRKMKGRNEKMGKILIIEDGESEVRNVLLKKSDEELYCSEQAEKGFFQRLWDGLFG</sequence>
<evidence type="ECO:0000313" key="2">
    <source>
        <dbReference type="EMBL" id="KAL3079008.1"/>
    </source>
</evidence>